<dbReference type="GO" id="GO:0005886">
    <property type="term" value="C:plasma membrane"/>
    <property type="evidence" value="ECO:0007669"/>
    <property type="project" value="UniProtKB-SubCell"/>
</dbReference>
<feature type="transmembrane region" description="Helical" evidence="8">
    <location>
        <begin position="263"/>
        <end position="284"/>
    </location>
</feature>
<evidence type="ECO:0000256" key="4">
    <source>
        <dbReference type="ARBA" id="ARBA00022692"/>
    </source>
</evidence>
<sequence length="452" mass="47760">MSGTSELWRSQGYLAWFTADTAVAVGTALRGFAIPLIAFSVSHSLATAGWLATLSAALQQGCTLLGGAIVDRHERKPLIIANAIIQTLLWTVVSVLMIGGRLNIVMLFAVVGIAACTTGLIGEATDAALRSIISMREYSKARSINEGRDATINMAGSPIGGILYGIQPWLPFVCSAVVYAIAGGSATRLHLHRHGDSGEHDAGTDAPVDTSVDTAVDAGPTRTAGAGGDATEHMPADGHTAQRPSFISDVVLGWKWTFHTYRLPIIIVVASLINFGLNGIQYTIQLHLINVGTQPFRIGLMDTGVCVGMLIGSILANRLSEKAHVGNAMRGAFIMAFVCAIPMLFDSNYWLILICYAFVAVPFPLVNSMLFGFVFSKTDEQLQGRVATVISVPAQALSMFCGGIAGSMLPLLGFTVSIGVFLVVIGISMLIANLSRAITTIPEPSAWALAKL</sequence>
<reference evidence="9 10" key="1">
    <citation type="submission" date="2014-03" db="EMBL/GenBank/DDBJ databases">
        <title>Genomics of Bifidobacteria.</title>
        <authorList>
            <person name="Ventura M."/>
            <person name="Milani C."/>
            <person name="Lugli G.A."/>
        </authorList>
    </citation>
    <scope>NUCLEOTIDE SEQUENCE [LARGE SCALE GENOMIC DNA]</scope>
    <source>
        <strain evidence="9 10">LMG 21775</strain>
    </source>
</reference>
<feature type="transmembrane region" description="Helical" evidence="8">
    <location>
        <begin position="77"/>
        <end position="98"/>
    </location>
</feature>
<evidence type="ECO:0000313" key="9">
    <source>
        <dbReference type="EMBL" id="KFI82192.1"/>
    </source>
</evidence>
<keyword evidence="4 8" id="KW-0812">Transmembrane</keyword>
<dbReference type="PANTHER" id="PTHR43266:SF2">
    <property type="entry name" value="MAJOR FACILITATOR SUPERFAMILY (MFS) PROFILE DOMAIN-CONTAINING PROTEIN"/>
    <property type="match status" value="1"/>
</dbReference>
<name>A0A087CFZ2_9BIFI</name>
<evidence type="ECO:0000256" key="1">
    <source>
        <dbReference type="ARBA" id="ARBA00004651"/>
    </source>
</evidence>
<keyword evidence="6 8" id="KW-0472">Membrane</keyword>
<feature type="transmembrane region" description="Helical" evidence="8">
    <location>
        <begin position="386"/>
        <end position="405"/>
    </location>
</feature>
<protein>
    <submittedName>
        <fullName evidence="9">Major facilitator superfamily protein</fullName>
    </submittedName>
</protein>
<dbReference type="GO" id="GO:0022857">
    <property type="term" value="F:transmembrane transporter activity"/>
    <property type="evidence" value="ECO:0007669"/>
    <property type="project" value="InterPro"/>
</dbReference>
<feature type="transmembrane region" description="Helical" evidence="8">
    <location>
        <begin position="104"/>
        <end position="129"/>
    </location>
</feature>
<keyword evidence="2" id="KW-0813">Transport</keyword>
<comment type="subcellular location">
    <subcellularLocation>
        <location evidence="1">Cell membrane</location>
        <topology evidence="1">Multi-pass membrane protein</topology>
    </subcellularLocation>
</comment>
<keyword evidence="3" id="KW-1003">Cell membrane</keyword>
<feature type="transmembrane region" description="Helical" evidence="8">
    <location>
        <begin position="351"/>
        <end position="374"/>
    </location>
</feature>
<dbReference type="SUPFAM" id="SSF103473">
    <property type="entry name" value="MFS general substrate transporter"/>
    <property type="match status" value="1"/>
</dbReference>
<dbReference type="RefSeq" id="WP_033494766.1">
    <property type="nucleotide sequence ID" value="NZ_JGZI01000009.1"/>
</dbReference>
<feature type="compositionally biased region" description="Basic and acidic residues" evidence="7">
    <location>
        <begin position="194"/>
        <end position="203"/>
    </location>
</feature>
<dbReference type="Proteomes" id="UP000029050">
    <property type="component" value="Unassembled WGS sequence"/>
</dbReference>
<feature type="transmembrane region" description="Helical" evidence="8">
    <location>
        <begin position="296"/>
        <end position="316"/>
    </location>
</feature>
<feature type="transmembrane region" description="Helical" evidence="8">
    <location>
        <begin position="328"/>
        <end position="345"/>
    </location>
</feature>
<dbReference type="CDD" id="cd06173">
    <property type="entry name" value="MFS_MefA_like"/>
    <property type="match status" value="1"/>
</dbReference>
<evidence type="ECO:0000313" key="10">
    <source>
        <dbReference type="Proteomes" id="UP000029050"/>
    </source>
</evidence>
<evidence type="ECO:0000256" key="5">
    <source>
        <dbReference type="ARBA" id="ARBA00022989"/>
    </source>
</evidence>
<dbReference type="Gene3D" id="1.20.1250.20">
    <property type="entry name" value="MFS general substrate transporter like domains"/>
    <property type="match status" value="1"/>
</dbReference>
<evidence type="ECO:0000256" key="7">
    <source>
        <dbReference type="SAM" id="MobiDB-lite"/>
    </source>
</evidence>
<dbReference type="OrthoDB" id="4965946at2"/>
<feature type="region of interest" description="Disordered" evidence="7">
    <location>
        <begin position="192"/>
        <end position="239"/>
    </location>
</feature>
<dbReference type="AlphaFoldDB" id="A0A087CFZ2"/>
<dbReference type="GeneID" id="98300248"/>
<evidence type="ECO:0000256" key="2">
    <source>
        <dbReference type="ARBA" id="ARBA00022448"/>
    </source>
</evidence>
<feature type="transmembrane region" description="Helical" evidence="8">
    <location>
        <begin position="12"/>
        <end position="38"/>
    </location>
</feature>
<comment type="caution">
    <text evidence="9">The sequence shown here is derived from an EMBL/GenBank/DDBJ whole genome shotgun (WGS) entry which is preliminary data.</text>
</comment>
<evidence type="ECO:0000256" key="8">
    <source>
        <dbReference type="SAM" id="Phobius"/>
    </source>
</evidence>
<dbReference type="InterPro" id="IPR036259">
    <property type="entry name" value="MFS_trans_sf"/>
</dbReference>
<proteinExistence type="predicted"/>
<evidence type="ECO:0000256" key="6">
    <source>
        <dbReference type="ARBA" id="ARBA00023136"/>
    </source>
</evidence>
<dbReference type="eggNOG" id="COG2814">
    <property type="taxonomic scope" value="Bacteria"/>
</dbReference>
<accession>A0A087CFZ2</accession>
<organism evidence="9 10">
    <name type="scientific">Bifidobacterium psychraerophilum</name>
    <dbReference type="NCBI Taxonomy" id="218140"/>
    <lineage>
        <taxon>Bacteria</taxon>
        <taxon>Bacillati</taxon>
        <taxon>Actinomycetota</taxon>
        <taxon>Actinomycetes</taxon>
        <taxon>Bifidobacteriales</taxon>
        <taxon>Bifidobacteriaceae</taxon>
        <taxon>Bifidobacterium</taxon>
    </lineage>
</organism>
<feature type="transmembrane region" description="Helical" evidence="8">
    <location>
        <begin position="50"/>
        <end position="70"/>
    </location>
</feature>
<evidence type="ECO:0000256" key="3">
    <source>
        <dbReference type="ARBA" id="ARBA00022475"/>
    </source>
</evidence>
<feature type="transmembrane region" description="Helical" evidence="8">
    <location>
        <begin position="411"/>
        <end position="432"/>
    </location>
</feature>
<keyword evidence="5 8" id="KW-1133">Transmembrane helix</keyword>
<dbReference type="EMBL" id="JGZI01000009">
    <property type="protein sequence ID" value="KFI82192.1"/>
    <property type="molecule type" value="Genomic_DNA"/>
</dbReference>
<gene>
    <name evidence="9" type="ORF">BPSY_1041</name>
</gene>
<dbReference type="STRING" id="218140.BPSY_1041"/>
<dbReference type="Pfam" id="PF07690">
    <property type="entry name" value="MFS_1"/>
    <property type="match status" value="1"/>
</dbReference>
<keyword evidence="10" id="KW-1185">Reference proteome</keyword>
<dbReference type="InterPro" id="IPR011701">
    <property type="entry name" value="MFS"/>
</dbReference>
<dbReference type="PANTHER" id="PTHR43266">
    <property type="entry name" value="MACROLIDE-EFFLUX PROTEIN"/>
    <property type="match status" value="1"/>
</dbReference>